<keyword evidence="3" id="KW-0540">Nuclease</keyword>
<dbReference type="Gene3D" id="1.10.30.50">
    <property type="match status" value="1"/>
</dbReference>
<dbReference type="SMART" id="SM00507">
    <property type="entry name" value="HNHc"/>
    <property type="match status" value="1"/>
</dbReference>
<dbReference type="Pfam" id="PF01844">
    <property type="entry name" value="HNH"/>
    <property type="match status" value="1"/>
</dbReference>
<feature type="region of interest" description="Disordered" evidence="1">
    <location>
        <begin position="90"/>
        <end position="119"/>
    </location>
</feature>
<evidence type="ECO:0000259" key="2">
    <source>
        <dbReference type="SMART" id="SM00507"/>
    </source>
</evidence>
<dbReference type="PANTHER" id="PTHR33877:SF2">
    <property type="entry name" value="OS07G0170200 PROTEIN"/>
    <property type="match status" value="1"/>
</dbReference>
<accession>A0A8J6XI29</accession>
<evidence type="ECO:0000313" key="4">
    <source>
        <dbReference type="Proteomes" id="UP000629098"/>
    </source>
</evidence>
<dbReference type="NCBIfam" id="NF040563">
    <property type="entry name" value="guided_IscB"/>
    <property type="match status" value="1"/>
</dbReference>
<dbReference type="InterPro" id="IPR025938">
    <property type="entry name" value="RRXRR_dom"/>
</dbReference>
<dbReference type="GO" id="GO:0003676">
    <property type="term" value="F:nucleic acid binding"/>
    <property type="evidence" value="ECO:0007669"/>
    <property type="project" value="InterPro"/>
</dbReference>
<dbReference type="InterPro" id="IPR052892">
    <property type="entry name" value="NA-targeting_endonuclease"/>
</dbReference>
<feature type="compositionally biased region" description="Basic residues" evidence="1">
    <location>
        <begin position="99"/>
        <end position="110"/>
    </location>
</feature>
<keyword evidence="4" id="KW-1185">Reference proteome</keyword>
<keyword evidence="3" id="KW-0255">Endonuclease</keyword>
<dbReference type="InterPro" id="IPR002711">
    <property type="entry name" value="HNH"/>
</dbReference>
<dbReference type="AlphaFoldDB" id="A0A8J6XI29"/>
<reference evidence="3" key="1">
    <citation type="submission" date="2020-09" db="EMBL/GenBank/DDBJ databases">
        <title>Iningainema tapete sp. nov. (Scytonemataceae, Cyanobacteria) from greenhouses in central Florida (USA) produces two types of nodularin with biosynthetic potential for microcystin-LR and anabaenopeptins.</title>
        <authorList>
            <person name="Berthold D.E."/>
            <person name="Lefler F.W."/>
            <person name="Huang I.-S."/>
            <person name="Abdulla H."/>
            <person name="Zimba P.V."/>
            <person name="Laughinghouse H.D. IV."/>
        </authorList>
    </citation>
    <scope>NUCLEOTIDE SEQUENCE</scope>
    <source>
        <strain evidence="3">BLCCT55</strain>
    </source>
</reference>
<comment type="caution">
    <text evidence="3">The sequence shown here is derived from an EMBL/GenBank/DDBJ whole genome shotgun (WGS) entry which is preliminary data.</text>
</comment>
<evidence type="ECO:0000256" key="1">
    <source>
        <dbReference type="SAM" id="MobiDB-lite"/>
    </source>
</evidence>
<feature type="domain" description="HNH nuclease" evidence="2">
    <location>
        <begin position="184"/>
        <end position="235"/>
    </location>
</feature>
<dbReference type="RefSeq" id="WP_190832322.1">
    <property type="nucleotide sequence ID" value="NZ_CAWPPI010000072.1"/>
</dbReference>
<name>A0A8J6XI29_9CYAN</name>
<proteinExistence type="predicted"/>
<sequence>MQNYVFIVDTNKKPLNPIRPKRARNLLNSGKAAVLRMYPFTIILKTAVENPALRPVELKIDPGSKVTGLALVQDGEVIWGANLEHRGSEIKSDLQSRAATRRSRRNRKTRYREPRFSNRKRSKDWFPPSLMHRVLTIETWVKRICRYVPVTVIAMELVKFDTQALQSPETNGTAYQQGELFGYEVKEYLLAKWGRSCVYCGKENIQLEVEHIQPKSTGGSDRVSNLTLSCRCCNQKKGNKKIEEFLHKKPDLLKKIKAVAKTPMIDAAAVNSTRWKLYYTLNNIPELKITTGTGGRTKHNRIKNGFEKDHWIDASCVGETGMSVNLKTRQPIRIKANGVGSGRQMTRVNKFGFPCAKAKQCYQHGWRTGDIARFSDGRIGRVVVQSATRLEIRIGKQRISGTLNKFTKLHSLDGYNYAF</sequence>
<dbReference type="InterPro" id="IPR047693">
    <property type="entry name" value="RNA-guided_IscB-like"/>
</dbReference>
<dbReference type="GO" id="GO:0008270">
    <property type="term" value="F:zinc ion binding"/>
    <property type="evidence" value="ECO:0007669"/>
    <property type="project" value="InterPro"/>
</dbReference>
<dbReference type="GO" id="GO:0004519">
    <property type="term" value="F:endonuclease activity"/>
    <property type="evidence" value="ECO:0007669"/>
    <property type="project" value="UniProtKB-KW"/>
</dbReference>
<keyword evidence="3" id="KW-0378">Hydrolase</keyword>
<dbReference type="InterPro" id="IPR003615">
    <property type="entry name" value="HNH_nuc"/>
</dbReference>
<protein>
    <submittedName>
        <fullName evidence="3">HNH endonuclease</fullName>
    </submittedName>
</protein>
<gene>
    <name evidence="3" type="ORF">ICL16_22795</name>
</gene>
<organism evidence="3 4">
    <name type="scientific">Iningainema tapete BLCC-T55</name>
    <dbReference type="NCBI Taxonomy" id="2748662"/>
    <lineage>
        <taxon>Bacteria</taxon>
        <taxon>Bacillati</taxon>
        <taxon>Cyanobacteriota</taxon>
        <taxon>Cyanophyceae</taxon>
        <taxon>Nostocales</taxon>
        <taxon>Scytonemataceae</taxon>
        <taxon>Iningainema tapete</taxon>
    </lineage>
</organism>
<dbReference type="EMBL" id="JACXAE010000072">
    <property type="protein sequence ID" value="MBD2774818.1"/>
    <property type="molecule type" value="Genomic_DNA"/>
</dbReference>
<dbReference type="Proteomes" id="UP000629098">
    <property type="component" value="Unassembled WGS sequence"/>
</dbReference>
<evidence type="ECO:0000313" key="3">
    <source>
        <dbReference type="EMBL" id="MBD2774818.1"/>
    </source>
</evidence>
<dbReference type="CDD" id="cd00085">
    <property type="entry name" value="HNHc"/>
    <property type="match status" value="1"/>
</dbReference>
<dbReference type="Pfam" id="PF14239">
    <property type="entry name" value="RRXRR"/>
    <property type="match status" value="1"/>
</dbReference>
<dbReference type="PANTHER" id="PTHR33877">
    <property type="entry name" value="SLL1193 PROTEIN"/>
    <property type="match status" value="1"/>
</dbReference>